<dbReference type="NCBIfam" id="TIGR00728">
    <property type="entry name" value="OPT_sfam"/>
    <property type="match status" value="1"/>
</dbReference>
<keyword evidence="4 7" id="KW-1133">Transmembrane helix</keyword>
<dbReference type="GO" id="GO:0016020">
    <property type="term" value="C:membrane"/>
    <property type="evidence" value="ECO:0007669"/>
    <property type="project" value="UniProtKB-SubCell"/>
</dbReference>
<dbReference type="GO" id="GO:0035673">
    <property type="term" value="F:oligopeptide transmembrane transporter activity"/>
    <property type="evidence" value="ECO:0007669"/>
    <property type="project" value="InterPro"/>
</dbReference>
<keyword evidence="2" id="KW-0813">Transport</keyword>
<reference evidence="8" key="1">
    <citation type="submission" date="2021-01" db="EMBL/GenBank/DDBJ databases">
        <authorList>
            <person name="Corre E."/>
            <person name="Pelletier E."/>
            <person name="Niang G."/>
            <person name="Scheremetjew M."/>
            <person name="Finn R."/>
            <person name="Kale V."/>
            <person name="Holt S."/>
            <person name="Cochrane G."/>
            <person name="Meng A."/>
            <person name="Brown T."/>
            <person name="Cohen L."/>
        </authorList>
    </citation>
    <scope>NUCLEOTIDE SEQUENCE</scope>
    <source>
        <strain evidence="8">NY070348D</strain>
    </source>
</reference>
<dbReference type="InterPro" id="IPR004814">
    <property type="entry name" value="Oligopep_transpt"/>
</dbReference>
<evidence type="ECO:0000256" key="5">
    <source>
        <dbReference type="ARBA" id="ARBA00023136"/>
    </source>
</evidence>
<feature type="transmembrane region" description="Helical" evidence="7">
    <location>
        <begin position="453"/>
        <end position="473"/>
    </location>
</feature>
<dbReference type="InterPro" id="IPR045035">
    <property type="entry name" value="YSL-like"/>
</dbReference>
<feature type="transmembrane region" description="Helical" evidence="7">
    <location>
        <begin position="616"/>
        <end position="640"/>
    </location>
</feature>
<feature type="compositionally biased region" description="Basic and acidic residues" evidence="6">
    <location>
        <begin position="17"/>
        <end position="29"/>
    </location>
</feature>
<feature type="transmembrane region" description="Helical" evidence="7">
    <location>
        <begin position="239"/>
        <end position="257"/>
    </location>
</feature>
<evidence type="ECO:0000256" key="2">
    <source>
        <dbReference type="ARBA" id="ARBA00022448"/>
    </source>
</evidence>
<keyword evidence="5 7" id="KW-0472">Membrane</keyword>
<feature type="transmembrane region" description="Helical" evidence="7">
    <location>
        <begin position="64"/>
        <end position="84"/>
    </location>
</feature>
<feature type="transmembrane region" description="Helical" evidence="7">
    <location>
        <begin position="652"/>
        <end position="670"/>
    </location>
</feature>
<feature type="transmembrane region" description="Helical" evidence="7">
    <location>
        <begin position="494"/>
        <end position="511"/>
    </location>
</feature>
<feature type="transmembrane region" description="Helical" evidence="7">
    <location>
        <begin position="40"/>
        <end position="58"/>
    </location>
</feature>
<feature type="transmembrane region" description="Helical" evidence="7">
    <location>
        <begin position="366"/>
        <end position="386"/>
    </location>
</feature>
<evidence type="ECO:0000256" key="4">
    <source>
        <dbReference type="ARBA" id="ARBA00022989"/>
    </source>
</evidence>
<name>A0A7S2RDU4_9STRA</name>
<protein>
    <recommendedName>
        <fullName evidence="9">Oligopeptide transporter</fullName>
    </recommendedName>
</protein>
<feature type="transmembrane region" description="Helical" evidence="7">
    <location>
        <begin position="430"/>
        <end position="447"/>
    </location>
</feature>
<accession>A0A7S2RDU4</accession>
<comment type="subcellular location">
    <subcellularLocation>
        <location evidence="1">Membrane</location>
        <topology evidence="1">Multi-pass membrane protein</topology>
    </subcellularLocation>
</comment>
<keyword evidence="3 7" id="KW-0812">Transmembrane</keyword>
<evidence type="ECO:0000313" key="8">
    <source>
        <dbReference type="EMBL" id="CAD9668293.1"/>
    </source>
</evidence>
<dbReference type="AlphaFoldDB" id="A0A7S2RDU4"/>
<feature type="transmembrane region" description="Helical" evidence="7">
    <location>
        <begin position="578"/>
        <end position="604"/>
    </location>
</feature>
<evidence type="ECO:0000256" key="7">
    <source>
        <dbReference type="SAM" id="Phobius"/>
    </source>
</evidence>
<dbReference type="PANTHER" id="PTHR31645:SF0">
    <property type="entry name" value="OLIGOPEPTIDE TRANSPORTER YGL114W-RELATED"/>
    <property type="match status" value="1"/>
</dbReference>
<dbReference type="InterPro" id="IPR004813">
    <property type="entry name" value="OPT"/>
</dbReference>
<feature type="transmembrane region" description="Helical" evidence="7">
    <location>
        <begin position="392"/>
        <end position="418"/>
    </location>
</feature>
<gene>
    <name evidence="8" type="ORF">QSP1433_LOCUS2387</name>
</gene>
<evidence type="ECO:0008006" key="9">
    <source>
        <dbReference type="Google" id="ProtNLM"/>
    </source>
</evidence>
<dbReference type="EMBL" id="HBHK01004018">
    <property type="protein sequence ID" value="CAD9668293.1"/>
    <property type="molecule type" value="Transcribed_RNA"/>
</dbReference>
<evidence type="ECO:0000256" key="1">
    <source>
        <dbReference type="ARBA" id="ARBA00004141"/>
    </source>
</evidence>
<feature type="region of interest" description="Disordered" evidence="6">
    <location>
        <begin position="1"/>
        <end position="29"/>
    </location>
</feature>
<feature type="transmembrane region" description="Helical" evidence="7">
    <location>
        <begin position="144"/>
        <end position="166"/>
    </location>
</feature>
<feature type="transmembrane region" description="Helical" evidence="7">
    <location>
        <begin position="546"/>
        <end position="566"/>
    </location>
</feature>
<feature type="transmembrane region" description="Helical" evidence="7">
    <location>
        <begin position="314"/>
        <end position="335"/>
    </location>
</feature>
<evidence type="ECO:0000256" key="3">
    <source>
        <dbReference type="ARBA" id="ARBA00022692"/>
    </source>
</evidence>
<dbReference type="Pfam" id="PF03169">
    <property type="entry name" value="OPT"/>
    <property type="match status" value="1"/>
</dbReference>
<sequence length="688" mass="73212">MTNFDSVLPEAGSAGDIKTKHESESEEHVPYVTHNEYPELTLRAGLLAGILSLILGSANVYLGLLVGMTISASIPASVISMSFLKLLGGSNILENNIVQTGGSAGSSVASGTLFTIPALVIFNVKKNQGDPTFAGVEGWDSFLGMHYFYVTALAMLGGILGIMWSIPIRRAMLLEIKPRLAYPEGVATAEVLKSGEHSSSGLKAVLSGALVGFLSKMTATMNLYKATFGFGWLYKNMYPAYYAFNCGASLVGVGYIIGPYIGLVLVMGSLSQWMIIIPISAAINGRWDESQWDPANGPFTALNVANAEFQECRYIGVGLMILGGLNAVFSLRRALVQSIKFGLKQFKVSRDKSITAVETPRTERDIPFHIAMGCALCAIVVLYFVFSMFSDQWGWCVLIAIFTCFISFLFASVSAYMAGLVGTSNNPTSGITICCAMAISGLVLLFFGKDDPLGPPTVILVCCSVAVACSIAGDNMQDLKSGHILGATPWKQELVMVIGVCFPALCMAPILELLHKAYVLGEGLEAPQASIIAAIPVGIANGTLPYVYIGIGIGLGVVIVILDKILARYETKFRLPVLAFAVAIYLPSQYISTIFLGSLIPVFFKPKTTGAVSEGVLVAAGLVTGDALTGILTAIPIAALGDSTVMHVITTAPGWPVAFPFILILAVQAYCAKYEPFTRQQDNLEVLP</sequence>
<dbReference type="PANTHER" id="PTHR31645">
    <property type="entry name" value="OLIGOPEPTIDE TRANSPORTER YGL114W-RELATED"/>
    <property type="match status" value="1"/>
</dbReference>
<dbReference type="NCBIfam" id="TIGR00733">
    <property type="entry name" value="OPT family oligopeptide transporter"/>
    <property type="match status" value="1"/>
</dbReference>
<organism evidence="8">
    <name type="scientific">Mucochytrium quahogii</name>
    <dbReference type="NCBI Taxonomy" id="96639"/>
    <lineage>
        <taxon>Eukaryota</taxon>
        <taxon>Sar</taxon>
        <taxon>Stramenopiles</taxon>
        <taxon>Bigyra</taxon>
        <taxon>Labyrinthulomycetes</taxon>
        <taxon>Thraustochytrida</taxon>
        <taxon>Thraustochytriidae</taxon>
        <taxon>Mucochytrium</taxon>
    </lineage>
</organism>
<proteinExistence type="predicted"/>
<feature type="transmembrane region" description="Helical" evidence="7">
    <location>
        <begin position="104"/>
        <end position="124"/>
    </location>
</feature>
<evidence type="ECO:0000256" key="6">
    <source>
        <dbReference type="SAM" id="MobiDB-lite"/>
    </source>
</evidence>